<sequence>MPVRPIRLSPAAATDLRKIRQYTVEQWGLEQWLRYSDELDRRFEQLSKNPALGPVRDEIRPSLRSVPMGSHIVWYRMRVEDLEIVRVLHATMDPKMRL</sequence>
<dbReference type="Pfam" id="PF05016">
    <property type="entry name" value="ParE_toxin"/>
    <property type="match status" value="1"/>
</dbReference>
<dbReference type="InterPro" id="IPR051803">
    <property type="entry name" value="TA_system_RelE-like_toxin"/>
</dbReference>
<keyword evidence="2" id="KW-1277">Toxin-antitoxin system</keyword>
<proteinExistence type="inferred from homology"/>
<dbReference type="InterPro" id="IPR028344">
    <property type="entry name" value="ParE1/4"/>
</dbReference>
<dbReference type="PIRSF" id="PIRSF029218">
    <property type="entry name" value="ParE"/>
    <property type="match status" value="1"/>
</dbReference>
<dbReference type="PANTHER" id="PTHR33755:SF9">
    <property type="entry name" value="TOXIN PARE1"/>
    <property type="match status" value="1"/>
</dbReference>
<dbReference type="InParanoid" id="A0A423PEY5"/>
<accession>A0A423PEY5</accession>
<keyword evidence="5" id="KW-1185">Reference proteome</keyword>
<dbReference type="RefSeq" id="WP_123659389.1">
    <property type="nucleotide sequence ID" value="NZ_AYKG01000068.1"/>
</dbReference>
<protein>
    <recommendedName>
        <fullName evidence="3">Toxin</fullName>
    </recommendedName>
</protein>
<dbReference type="PANTHER" id="PTHR33755">
    <property type="entry name" value="TOXIN PARE1-RELATED"/>
    <property type="match status" value="1"/>
</dbReference>
<comment type="caution">
    <text evidence="4">The sequence shown here is derived from an EMBL/GenBank/DDBJ whole genome shotgun (WGS) entry which is preliminary data.</text>
</comment>
<dbReference type="EMBL" id="AYKG01000068">
    <property type="protein sequence ID" value="ROO24125.1"/>
    <property type="molecule type" value="Genomic_DNA"/>
</dbReference>
<comment type="similarity">
    <text evidence="1 3">Belongs to the RelE toxin family.</text>
</comment>
<evidence type="ECO:0000313" key="4">
    <source>
        <dbReference type="EMBL" id="ROO24125.1"/>
    </source>
</evidence>
<organism evidence="4 5">
    <name type="scientific">Salinisphaera japonica YTM-1</name>
    <dbReference type="NCBI Taxonomy" id="1209778"/>
    <lineage>
        <taxon>Bacteria</taxon>
        <taxon>Pseudomonadati</taxon>
        <taxon>Pseudomonadota</taxon>
        <taxon>Gammaproteobacteria</taxon>
        <taxon>Salinisphaerales</taxon>
        <taxon>Salinisphaeraceae</taxon>
        <taxon>Salinisphaera</taxon>
    </lineage>
</organism>
<dbReference type="InterPro" id="IPR007712">
    <property type="entry name" value="RelE/ParE_toxin"/>
</dbReference>
<dbReference type="AlphaFoldDB" id="A0A423PEY5"/>
<evidence type="ECO:0000256" key="1">
    <source>
        <dbReference type="ARBA" id="ARBA00006226"/>
    </source>
</evidence>
<gene>
    <name evidence="4" type="ORF">SAJA_14765</name>
</gene>
<reference evidence="4 5" key="1">
    <citation type="submission" date="2013-10" db="EMBL/GenBank/DDBJ databases">
        <title>Salinisphaera japonica YTM-1 Genome Sequencing.</title>
        <authorList>
            <person name="Lai Q."/>
            <person name="Li C."/>
            <person name="Shao Z."/>
        </authorList>
    </citation>
    <scope>NUCLEOTIDE SEQUENCE [LARGE SCALE GENOMIC DNA]</scope>
    <source>
        <strain evidence="4 5">YTM-1</strain>
    </source>
</reference>
<dbReference type="Proteomes" id="UP000285310">
    <property type="component" value="Unassembled WGS sequence"/>
</dbReference>
<dbReference type="InterPro" id="IPR035093">
    <property type="entry name" value="RelE/ParE_toxin_dom_sf"/>
</dbReference>
<evidence type="ECO:0000256" key="2">
    <source>
        <dbReference type="ARBA" id="ARBA00022649"/>
    </source>
</evidence>
<evidence type="ECO:0000313" key="5">
    <source>
        <dbReference type="Proteomes" id="UP000285310"/>
    </source>
</evidence>
<dbReference type="Gene3D" id="3.30.2310.20">
    <property type="entry name" value="RelE-like"/>
    <property type="match status" value="1"/>
</dbReference>
<name>A0A423PEY5_9GAMM</name>
<evidence type="ECO:0000256" key="3">
    <source>
        <dbReference type="PIRNR" id="PIRNR029218"/>
    </source>
</evidence>
<dbReference type="OrthoDB" id="516834at2"/>